<evidence type="ECO:0000256" key="1">
    <source>
        <dbReference type="SAM" id="MobiDB-lite"/>
    </source>
</evidence>
<feature type="region of interest" description="Disordered" evidence="1">
    <location>
        <begin position="1"/>
        <end position="20"/>
    </location>
</feature>
<feature type="region of interest" description="Disordered" evidence="1">
    <location>
        <begin position="68"/>
        <end position="87"/>
    </location>
</feature>
<feature type="compositionally biased region" description="Polar residues" evidence="1">
    <location>
        <begin position="1"/>
        <end position="14"/>
    </location>
</feature>
<feature type="compositionally biased region" description="Low complexity" evidence="1">
    <location>
        <begin position="70"/>
        <end position="84"/>
    </location>
</feature>
<keyword evidence="3" id="KW-1185">Reference proteome</keyword>
<gene>
    <name evidence="2" type="ORF">DBV05_g10232</name>
</gene>
<evidence type="ECO:0000313" key="3">
    <source>
        <dbReference type="Proteomes" id="UP000325902"/>
    </source>
</evidence>
<organism evidence="2 3">
    <name type="scientific">Lasiodiplodia theobromae</name>
    <dbReference type="NCBI Taxonomy" id="45133"/>
    <lineage>
        <taxon>Eukaryota</taxon>
        <taxon>Fungi</taxon>
        <taxon>Dikarya</taxon>
        <taxon>Ascomycota</taxon>
        <taxon>Pezizomycotina</taxon>
        <taxon>Dothideomycetes</taxon>
        <taxon>Dothideomycetes incertae sedis</taxon>
        <taxon>Botryosphaeriales</taxon>
        <taxon>Botryosphaeriaceae</taxon>
        <taxon>Lasiodiplodia</taxon>
    </lineage>
</organism>
<accession>A0A5N5D0X0</accession>
<dbReference type="EMBL" id="VCHE01000111">
    <property type="protein sequence ID" value="KAB2571102.1"/>
    <property type="molecule type" value="Genomic_DNA"/>
</dbReference>
<comment type="caution">
    <text evidence="2">The sequence shown here is derived from an EMBL/GenBank/DDBJ whole genome shotgun (WGS) entry which is preliminary data.</text>
</comment>
<reference evidence="2 3" key="1">
    <citation type="journal article" date="2019" name="Sci. Rep.">
        <title>A multi-omics analysis of the grapevine pathogen Lasiodiplodia theobromae reveals that temperature affects the expression of virulence- and pathogenicity-related genes.</title>
        <authorList>
            <person name="Felix C."/>
            <person name="Meneses R."/>
            <person name="Goncalves M.F.M."/>
            <person name="Tilleman L."/>
            <person name="Duarte A.S."/>
            <person name="Jorrin-Novo J.V."/>
            <person name="Van de Peer Y."/>
            <person name="Deforce D."/>
            <person name="Van Nieuwerburgh F."/>
            <person name="Esteves A.C."/>
            <person name="Alves A."/>
        </authorList>
    </citation>
    <scope>NUCLEOTIDE SEQUENCE [LARGE SCALE GENOMIC DNA]</scope>
    <source>
        <strain evidence="2 3">LA-SOL3</strain>
    </source>
</reference>
<feature type="region of interest" description="Disordered" evidence="1">
    <location>
        <begin position="94"/>
        <end position="125"/>
    </location>
</feature>
<protein>
    <submittedName>
        <fullName evidence="2">Uncharacterized protein</fullName>
    </submittedName>
</protein>
<feature type="compositionally biased region" description="Basic and acidic residues" evidence="1">
    <location>
        <begin position="110"/>
        <end position="125"/>
    </location>
</feature>
<sequence length="125" mass="12981">MSSSWPTAARSTESAPPPAQHVCIGGLAISTCPRCAGHPQGYRNPICQQCKGCGVVTETCRQCLLNNAGTSSTSTSQMTSPATSCSGPGYGGGFSNFYGQSVDEEDQPEDQGRRRSDADGKDQAS</sequence>
<dbReference type="Proteomes" id="UP000325902">
    <property type="component" value="Unassembled WGS sequence"/>
</dbReference>
<evidence type="ECO:0000313" key="2">
    <source>
        <dbReference type="EMBL" id="KAB2571102.1"/>
    </source>
</evidence>
<dbReference type="AlphaFoldDB" id="A0A5N5D0X0"/>
<name>A0A5N5D0X0_9PEZI</name>
<proteinExistence type="predicted"/>